<evidence type="ECO:0000256" key="1">
    <source>
        <dbReference type="SAM" id="SignalP"/>
    </source>
</evidence>
<organism evidence="4 5">
    <name type="scientific">Dendronalium phyllosphericum CENA369</name>
    <dbReference type="NCBI Taxonomy" id="1725256"/>
    <lineage>
        <taxon>Bacteria</taxon>
        <taxon>Bacillati</taxon>
        <taxon>Cyanobacteriota</taxon>
        <taxon>Cyanophyceae</taxon>
        <taxon>Nostocales</taxon>
        <taxon>Nostocaceae</taxon>
        <taxon>Dendronalium</taxon>
        <taxon>Dendronalium phyllosphericum</taxon>
    </lineage>
</organism>
<proteinExistence type="predicted"/>
<dbReference type="Gene3D" id="3.40.710.10">
    <property type="entry name" value="DD-peptidase/beta-lactamase superfamily"/>
    <property type="match status" value="1"/>
</dbReference>
<dbReference type="Gene3D" id="2.60.40.3500">
    <property type="match status" value="1"/>
</dbReference>
<dbReference type="GO" id="GO:0008800">
    <property type="term" value="F:beta-lactamase activity"/>
    <property type="evidence" value="ECO:0007669"/>
    <property type="project" value="InterPro"/>
</dbReference>
<dbReference type="Pfam" id="PF13354">
    <property type="entry name" value="Beta-lactamase2"/>
    <property type="match status" value="1"/>
</dbReference>
<keyword evidence="5" id="KW-1185">Reference proteome</keyword>
<protein>
    <submittedName>
        <fullName evidence="4">Serine hydrolase</fullName>
    </submittedName>
</protein>
<feature type="domain" description="AMIN" evidence="2">
    <location>
        <begin position="36"/>
        <end position="131"/>
    </location>
</feature>
<evidence type="ECO:0000313" key="4">
    <source>
        <dbReference type="EMBL" id="MBH8573097.1"/>
    </source>
</evidence>
<dbReference type="InterPro" id="IPR000871">
    <property type="entry name" value="Beta-lactam_class-A"/>
</dbReference>
<keyword evidence="4" id="KW-0378">Hydrolase</keyword>
<feature type="domain" description="Beta-lactamase class A catalytic" evidence="3">
    <location>
        <begin position="194"/>
        <end position="404"/>
    </location>
</feature>
<evidence type="ECO:0000313" key="5">
    <source>
        <dbReference type="Proteomes" id="UP000662314"/>
    </source>
</evidence>
<dbReference type="SUPFAM" id="SSF56601">
    <property type="entry name" value="beta-lactamase/transpeptidase-like"/>
    <property type="match status" value="1"/>
</dbReference>
<comment type="caution">
    <text evidence="4">The sequence shown here is derived from an EMBL/GenBank/DDBJ whole genome shotgun (WGS) entry which is preliminary data.</text>
</comment>
<evidence type="ECO:0000259" key="3">
    <source>
        <dbReference type="Pfam" id="PF13354"/>
    </source>
</evidence>
<dbReference type="InterPro" id="IPR021731">
    <property type="entry name" value="AMIN_dom"/>
</dbReference>
<accession>A0A8J7LCQ9</accession>
<feature type="chain" id="PRO_5035259927" evidence="1">
    <location>
        <begin position="32"/>
        <end position="445"/>
    </location>
</feature>
<reference evidence="4 5" key="1">
    <citation type="journal article" date="2021" name="Int. J. Syst. Evol. Microbiol.">
        <title>Amazonocrinis nigriterrae gen. nov., sp. nov., Atlanticothrix silvestris gen. nov., sp. nov. and Dendronalium phyllosphericum gen. nov., sp. nov., nostocacean cyanobacteria from Brazilian environments.</title>
        <authorList>
            <person name="Alvarenga D.O."/>
            <person name="Andreote A.P.D."/>
            <person name="Branco L.H.Z."/>
            <person name="Delbaje E."/>
            <person name="Cruz R.B."/>
            <person name="Varani A.M."/>
            <person name="Fiore M.F."/>
        </authorList>
    </citation>
    <scope>NUCLEOTIDE SEQUENCE [LARGE SCALE GENOMIC DNA]</scope>
    <source>
        <strain evidence="4 5">CENA369</strain>
    </source>
</reference>
<dbReference type="InterPro" id="IPR012338">
    <property type="entry name" value="Beta-lactam/transpept-like"/>
</dbReference>
<dbReference type="Pfam" id="PF11741">
    <property type="entry name" value="AMIN"/>
    <property type="match status" value="1"/>
</dbReference>
<dbReference type="EMBL" id="JAECZA010000024">
    <property type="protein sequence ID" value="MBH8573097.1"/>
    <property type="molecule type" value="Genomic_DNA"/>
</dbReference>
<dbReference type="InterPro" id="IPR045155">
    <property type="entry name" value="Beta-lactam_cat"/>
</dbReference>
<dbReference type="AlphaFoldDB" id="A0A8J7LCQ9"/>
<evidence type="ECO:0000259" key="2">
    <source>
        <dbReference type="Pfam" id="PF11741"/>
    </source>
</evidence>
<dbReference type="Proteomes" id="UP000662314">
    <property type="component" value="Unassembled WGS sequence"/>
</dbReference>
<name>A0A8J7LCQ9_9NOST</name>
<dbReference type="GO" id="GO:0030655">
    <property type="term" value="P:beta-lactam antibiotic catabolic process"/>
    <property type="evidence" value="ECO:0007669"/>
    <property type="project" value="InterPro"/>
</dbReference>
<dbReference type="PANTHER" id="PTHR35333:SF4">
    <property type="entry name" value="SLR0121 PROTEIN"/>
    <property type="match status" value="1"/>
</dbReference>
<sequence length="445" mass="49002">MLVTPKVNIAKASWLLSSFLSVFLLGSSVKAATIANWHFDSNRNNLNFTTDENVQPQVQMFANPTRLVIDLPGVSLKYPLSQKVGLITREVRIQQLTANTTRISISLAPGYTFDPAQVKLQEQSPNSWSLQLPQPIRLAISQPNPPEIATKPSTEPTVTNSNLFAGVVPMHSSMKVLEPQIKALMARYSFLQTGMFFLDLDTGNYLDIGGDRVFPAASTIKLPILIAFFQDLDAGKVTLDEMLTMRGDLVTNGSGIMQYQRVGKKYTALETINKMVTISDNTATNMIIDRLGGAARLNQRFRSWGLKDTVIRHLLADLRGTNTTSSQDMARVLALLVNDKLVTPTSKEQALDILRRTTIHTLLPAGLGKGAVIANKTGDIGFLIGDAGFITMPSGKHYLAAIFVKRPYKDVRGRDFIRQVSHLVYDYLNQPNPVATVDSPDSATR</sequence>
<feature type="signal peptide" evidence="1">
    <location>
        <begin position="1"/>
        <end position="31"/>
    </location>
</feature>
<keyword evidence="1" id="KW-0732">Signal</keyword>
<dbReference type="PANTHER" id="PTHR35333">
    <property type="entry name" value="BETA-LACTAMASE"/>
    <property type="match status" value="1"/>
</dbReference>
<dbReference type="GO" id="GO:0046677">
    <property type="term" value="P:response to antibiotic"/>
    <property type="evidence" value="ECO:0007669"/>
    <property type="project" value="InterPro"/>
</dbReference>
<dbReference type="RefSeq" id="WP_214431918.1">
    <property type="nucleotide sequence ID" value="NZ_CAWPUQ010000120.1"/>
</dbReference>
<gene>
    <name evidence="4" type="ORF">I8752_08730</name>
</gene>